<evidence type="ECO:0000256" key="2">
    <source>
        <dbReference type="ARBA" id="ARBA00022980"/>
    </source>
</evidence>
<dbReference type="GO" id="GO:0005840">
    <property type="term" value="C:ribosome"/>
    <property type="evidence" value="ECO:0007669"/>
    <property type="project" value="UniProtKB-KW"/>
</dbReference>
<sequence length="103" mass="11230">MDLICSYLLCNECEVEPTESLIVKLLKIAGSKDNEANSQAYKSFSEKIEGKDISELIKEGSEIAASLNKSNASTAAPVEKEAISSEEESEIESSEGIDMEDFF</sequence>
<dbReference type="Gene3D" id="1.10.10.1410">
    <property type="match status" value="1"/>
</dbReference>
<dbReference type="VEuPathDB" id="MicrosporidiaDB:HERIO_427"/>
<dbReference type="Proteomes" id="UP000192501">
    <property type="component" value="Unassembled WGS sequence"/>
</dbReference>
<organism evidence="5 6">
    <name type="scientific">Hepatospora eriocheir</name>
    <dbReference type="NCBI Taxonomy" id="1081669"/>
    <lineage>
        <taxon>Eukaryota</taxon>
        <taxon>Fungi</taxon>
        <taxon>Fungi incertae sedis</taxon>
        <taxon>Microsporidia</taxon>
        <taxon>Hepatosporidae</taxon>
        <taxon>Hepatospora</taxon>
    </lineage>
</organism>
<accession>A0A1X0QJJ3</accession>
<evidence type="ECO:0000313" key="6">
    <source>
        <dbReference type="Proteomes" id="UP000192501"/>
    </source>
</evidence>
<evidence type="ECO:0000256" key="3">
    <source>
        <dbReference type="ARBA" id="ARBA00023274"/>
    </source>
</evidence>
<keyword evidence="2" id="KW-0689">Ribosomal protein</keyword>
<dbReference type="EMBL" id="LTAI01000099">
    <property type="protein sequence ID" value="ORD99864.1"/>
    <property type="molecule type" value="Genomic_DNA"/>
</dbReference>
<dbReference type="InterPro" id="IPR038716">
    <property type="entry name" value="P1/P2_N_sf"/>
</dbReference>
<dbReference type="VEuPathDB" id="MicrosporidiaDB:A0H76_2817"/>
<dbReference type="GO" id="GO:1990904">
    <property type="term" value="C:ribonucleoprotein complex"/>
    <property type="evidence" value="ECO:0007669"/>
    <property type="project" value="UniProtKB-KW"/>
</dbReference>
<protein>
    <recommendedName>
        <fullName evidence="7">RLA2</fullName>
    </recommendedName>
</protein>
<reference evidence="5 6" key="1">
    <citation type="journal article" date="2017" name="Environ. Microbiol.">
        <title>Decay of the glycolytic pathway and adaptation to intranuclear parasitism within Enterocytozoonidae microsporidia.</title>
        <authorList>
            <person name="Wiredu Boakye D."/>
            <person name="Jaroenlak P."/>
            <person name="Prachumwat A."/>
            <person name="Williams T.A."/>
            <person name="Bateman K.S."/>
            <person name="Itsathitphaisarn O."/>
            <person name="Sritunyalucksana K."/>
            <person name="Paszkiewicz K.H."/>
            <person name="Moore K.A."/>
            <person name="Stentiford G.D."/>
            <person name="Williams B.A."/>
        </authorList>
    </citation>
    <scope>NUCLEOTIDE SEQUENCE [LARGE SCALE GENOMIC DNA]</scope>
    <source>
        <strain evidence="6">canceri</strain>
    </source>
</reference>
<comment type="similarity">
    <text evidence="1">Belongs to the eukaryotic ribosomal protein P1/P2 family.</text>
</comment>
<evidence type="ECO:0000256" key="1">
    <source>
        <dbReference type="ARBA" id="ARBA00005436"/>
    </source>
</evidence>
<evidence type="ECO:0000256" key="4">
    <source>
        <dbReference type="SAM" id="MobiDB-lite"/>
    </source>
</evidence>
<dbReference type="AlphaFoldDB" id="A0A1X0QJJ3"/>
<feature type="compositionally biased region" description="Acidic residues" evidence="4">
    <location>
        <begin position="84"/>
        <end position="103"/>
    </location>
</feature>
<keyword evidence="3" id="KW-0687">Ribonucleoprotein</keyword>
<proteinExistence type="inferred from homology"/>
<comment type="caution">
    <text evidence="5">The sequence shown here is derived from an EMBL/GenBank/DDBJ whole genome shotgun (WGS) entry which is preliminary data.</text>
</comment>
<evidence type="ECO:0008006" key="7">
    <source>
        <dbReference type="Google" id="ProtNLM"/>
    </source>
</evidence>
<feature type="region of interest" description="Disordered" evidence="4">
    <location>
        <begin position="68"/>
        <end position="103"/>
    </location>
</feature>
<gene>
    <name evidence="5" type="ORF">A0H76_2817</name>
</gene>
<name>A0A1X0QJJ3_9MICR</name>
<evidence type="ECO:0000313" key="5">
    <source>
        <dbReference type="EMBL" id="ORD99864.1"/>
    </source>
</evidence>